<dbReference type="InterPro" id="IPR041457">
    <property type="entry name" value="CxC2_KDZ-assoc"/>
</dbReference>
<organism evidence="3 4">
    <name type="scientific">Suillus discolor</name>
    <dbReference type="NCBI Taxonomy" id="1912936"/>
    <lineage>
        <taxon>Eukaryota</taxon>
        <taxon>Fungi</taxon>
        <taxon>Dikarya</taxon>
        <taxon>Basidiomycota</taxon>
        <taxon>Agaricomycotina</taxon>
        <taxon>Agaricomycetes</taxon>
        <taxon>Agaricomycetidae</taxon>
        <taxon>Boletales</taxon>
        <taxon>Suillineae</taxon>
        <taxon>Suillaceae</taxon>
        <taxon>Suillus</taxon>
    </lineage>
</organism>
<evidence type="ECO:0000256" key="1">
    <source>
        <dbReference type="SAM" id="MobiDB-lite"/>
    </source>
</evidence>
<dbReference type="AlphaFoldDB" id="A0A9P7EX26"/>
<dbReference type="PANTHER" id="PTHR33096">
    <property type="entry name" value="CXC2 DOMAIN-CONTAINING PROTEIN"/>
    <property type="match status" value="1"/>
</dbReference>
<evidence type="ECO:0000313" key="3">
    <source>
        <dbReference type="EMBL" id="KAG2093898.1"/>
    </source>
</evidence>
<keyword evidence="4" id="KW-1185">Reference proteome</keyword>
<dbReference type="GeneID" id="64702248"/>
<dbReference type="OrthoDB" id="3261436at2759"/>
<dbReference type="InterPro" id="IPR040521">
    <property type="entry name" value="KDZ"/>
</dbReference>
<evidence type="ECO:0000259" key="2">
    <source>
        <dbReference type="Pfam" id="PF18803"/>
    </source>
</evidence>
<sequence length="891" mass="100445">MIQLEGRGNKAACSLCRCGGEDLPIYRCRDCFGIEMVCQSCVVECYRCNPLHRIEEWMQDFFKCVSLKSLGLRIQLGHNPGEVCLNKQRANGDNFTVVDAHEIHEIGLDFCGCETAQIHHIQLLCARWFSATSSKPQTAATFAVMEFFHLLSFESKVSPYEFYHSLSRRTDNTRITPIKDRYSAFLRMVREWRNLKLLKRSGRGHHPNGIGTTQEGDCVVLCPACPQPGINLPEGWEKAEPRWVYALFLSIDANFRLKRKAVSSDKRDPSLNNGSSYFVEEKHYKSYLAERVTLPQERSACISHNAVNMADTKSSRGLAATGVGTIDCARHEMKLASGVGDLQKGEKYINMDYLVFSVIVGSGAAVLNLSYDIACQWHKKLWARLASMPDRLQFDRKNKTVRFFVPKFHINAHIPACQTNFLFNYSKGVGCTDGEAPERGWVNVNRVATSTKEMGPGARRDTLDNNFGDWNWKKVTTFSHVLLHKLKESVRSAKIHGDELAELQSTIDDVSLNAWKSEVEAWEDDSSQPNPFESRIAPMTQMTVRLQLAENEAHDLQAGINVSLHDEVSLFILISTGLDLEDQQRRLCADATTLGVHATEIQKAKICTRSNALLRKIELWTTIQTLYMPTVSLLRSASELTREASNNADRPENLLLWLPSSLGTEYSCDRKLQELEWDLCFAQAHDALNKLKYDMAHAALIVLGPILGKVAWEGKLRVLHVADLRTLGDIGPGQSEGTRDISWIWKVLGALDNDNAGLQDCLWIEWCKARAREGRWSKEVLLLLEEMRRVIEFFKWQAKWWKDRGTAAIFVKPAHQEGGLAYAARQAHIRLTMVKHVQELWVAVPSIVQSQLLPDDEDDTAETADVLLTIEGPPADDKEGSPADDKEGTDI</sequence>
<accession>A0A9P7EX26</accession>
<dbReference type="PANTHER" id="PTHR33096:SF1">
    <property type="entry name" value="CXC1-LIKE CYSTEINE CLUSTER ASSOCIATED WITH KDZ TRANSPOSASES DOMAIN-CONTAINING PROTEIN"/>
    <property type="match status" value="1"/>
</dbReference>
<dbReference type="Pfam" id="PF18803">
    <property type="entry name" value="CxC2"/>
    <property type="match status" value="1"/>
</dbReference>
<comment type="caution">
    <text evidence="3">The sequence shown here is derived from an EMBL/GenBank/DDBJ whole genome shotgun (WGS) entry which is preliminary data.</text>
</comment>
<evidence type="ECO:0000313" key="4">
    <source>
        <dbReference type="Proteomes" id="UP000823399"/>
    </source>
</evidence>
<dbReference type="Pfam" id="PF18758">
    <property type="entry name" value="KDZ"/>
    <property type="match status" value="1"/>
</dbReference>
<feature type="compositionally biased region" description="Basic and acidic residues" evidence="1">
    <location>
        <begin position="875"/>
        <end position="891"/>
    </location>
</feature>
<feature type="region of interest" description="Disordered" evidence="1">
    <location>
        <begin position="854"/>
        <end position="891"/>
    </location>
</feature>
<dbReference type="EMBL" id="JABBWM010000082">
    <property type="protein sequence ID" value="KAG2093898.1"/>
    <property type="molecule type" value="Genomic_DNA"/>
</dbReference>
<proteinExistence type="predicted"/>
<reference evidence="3" key="1">
    <citation type="journal article" date="2020" name="New Phytol.">
        <title>Comparative genomics reveals dynamic genome evolution in host specialist ectomycorrhizal fungi.</title>
        <authorList>
            <person name="Lofgren L.A."/>
            <person name="Nguyen N.H."/>
            <person name="Vilgalys R."/>
            <person name="Ruytinx J."/>
            <person name="Liao H.L."/>
            <person name="Branco S."/>
            <person name="Kuo A."/>
            <person name="LaButti K."/>
            <person name="Lipzen A."/>
            <person name="Andreopoulos W."/>
            <person name="Pangilinan J."/>
            <person name="Riley R."/>
            <person name="Hundley H."/>
            <person name="Na H."/>
            <person name="Barry K."/>
            <person name="Grigoriev I.V."/>
            <person name="Stajich J.E."/>
            <person name="Kennedy P.G."/>
        </authorList>
    </citation>
    <scope>NUCLEOTIDE SEQUENCE</scope>
    <source>
        <strain evidence="3">FC423</strain>
    </source>
</reference>
<gene>
    <name evidence="3" type="ORF">F5147DRAFT_747869</name>
</gene>
<feature type="domain" description="CxC2-like cysteine cluster KDZ transposase-associated" evidence="2">
    <location>
        <begin position="67"/>
        <end position="173"/>
    </location>
</feature>
<protein>
    <recommendedName>
        <fullName evidence="2">CxC2-like cysteine cluster KDZ transposase-associated domain-containing protein</fullName>
    </recommendedName>
</protein>
<dbReference type="Proteomes" id="UP000823399">
    <property type="component" value="Unassembled WGS sequence"/>
</dbReference>
<name>A0A9P7EX26_9AGAM</name>
<dbReference type="RefSeq" id="XP_041287343.1">
    <property type="nucleotide sequence ID" value="XM_041439989.1"/>
</dbReference>